<keyword evidence="2" id="KW-1185">Reference proteome</keyword>
<sequence>MHRLPLIFHLNTQFDSPDEAIGWRDRVNMTVARRSRSNYFGHRDGNVAGILDEGTRKCQHLRRYLAYLLSLSLTLRTIRQLRERYFAPFGPALLKDSVELASSFSLNFTTGIQPSRISKPLAWFADKFGCRRSLWNTLAEN</sequence>
<dbReference type="STRING" id="243090.RB3719"/>
<dbReference type="HOGENOM" id="CLU_1823811_0_0_0"/>
<proteinExistence type="predicted"/>
<dbReference type="Proteomes" id="UP000001025">
    <property type="component" value="Chromosome"/>
</dbReference>
<evidence type="ECO:0000313" key="1">
    <source>
        <dbReference type="EMBL" id="CAD73370.1"/>
    </source>
</evidence>
<reference evidence="1 2" key="1">
    <citation type="journal article" date="2003" name="Proc. Natl. Acad. Sci. U.S.A.">
        <title>Complete genome sequence of the marine planctomycete Pirellula sp. strain 1.</title>
        <authorList>
            <person name="Gloeckner F.O."/>
            <person name="Kube M."/>
            <person name="Bauer M."/>
            <person name="Teeling H."/>
            <person name="Lombardot T."/>
            <person name="Ludwig W."/>
            <person name="Gade D."/>
            <person name="Beck A."/>
            <person name="Borzym K."/>
            <person name="Heitmann K."/>
            <person name="Rabus R."/>
            <person name="Schlesner H."/>
            <person name="Amann R."/>
            <person name="Reinhardt R."/>
        </authorList>
    </citation>
    <scope>NUCLEOTIDE SEQUENCE [LARGE SCALE GENOMIC DNA]</scope>
    <source>
        <strain evidence="2">DSM 10527 / NCIMB 13988 / SH1</strain>
    </source>
</reference>
<dbReference type="InParanoid" id="Q7UTR6"/>
<accession>Q7UTR6</accession>
<dbReference type="AlphaFoldDB" id="Q7UTR6"/>
<protein>
    <submittedName>
        <fullName evidence="1">Uncharacterized protein</fullName>
    </submittedName>
</protein>
<gene>
    <name evidence="1" type="ordered locus">RB3719</name>
</gene>
<name>Q7UTR6_RHOBA</name>
<dbReference type="EMBL" id="BX294139">
    <property type="protein sequence ID" value="CAD73370.1"/>
    <property type="molecule type" value="Genomic_DNA"/>
</dbReference>
<evidence type="ECO:0000313" key="2">
    <source>
        <dbReference type="Proteomes" id="UP000001025"/>
    </source>
</evidence>
<dbReference type="EnsemblBacteria" id="CAD73370">
    <property type="protein sequence ID" value="CAD73370"/>
    <property type="gene ID" value="RB3719"/>
</dbReference>
<dbReference type="KEGG" id="rba:RB3719"/>
<organism evidence="1 2">
    <name type="scientific">Rhodopirellula baltica (strain DSM 10527 / NCIMB 13988 / SH1)</name>
    <dbReference type="NCBI Taxonomy" id="243090"/>
    <lineage>
        <taxon>Bacteria</taxon>
        <taxon>Pseudomonadati</taxon>
        <taxon>Planctomycetota</taxon>
        <taxon>Planctomycetia</taxon>
        <taxon>Pirellulales</taxon>
        <taxon>Pirellulaceae</taxon>
        <taxon>Rhodopirellula</taxon>
    </lineage>
</organism>